<name>A0A1Q4H5I5_9MYCO</name>
<dbReference type="OrthoDB" id="9790035at2"/>
<protein>
    <recommendedName>
        <fullName evidence="2">FAD-binding domain-containing protein</fullName>
    </recommendedName>
</protein>
<evidence type="ECO:0000313" key="3">
    <source>
        <dbReference type="EMBL" id="OPE50884.1"/>
    </source>
</evidence>
<dbReference type="Gene3D" id="3.50.50.60">
    <property type="entry name" value="FAD/NAD(P)-binding domain"/>
    <property type="match status" value="1"/>
</dbReference>
<dbReference type="SUPFAM" id="SSF51905">
    <property type="entry name" value="FAD/NAD(P)-binding domain"/>
    <property type="match status" value="1"/>
</dbReference>
<feature type="region of interest" description="Disordered" evidence="1">
    <location>
        <begin position="444"/>
        <end position="475"/>
    </location>
</feature>
<dbReference type="PANTHER" id="PTHR43422">
    <property type="entry name" value="THIAMINE THIAZOLE SYNTHASE"/>
    <property type="match status" value="1"/>
</dbReference>
<comment type="caution">
    <text evidence="3">The sequence shown here is derived from an EMBL/GenBank/DDBJ whole genome shotgun (WGS) entry which is preliminary data.</text>
</comment>
<dbReference type="GO" id="GO:0071949">
    <property type="term" value="F:FAD binding"/>
    <property type="evidence" value="ECO:0007669"/>
    <property type="project" value="InterPro"/>
</dbReference>
<proteinExistence type="predicted"/>
<dbReference type="Pfam" id="PF01494">
    <property type="entry name" value="FAD_binding_3"/>
    <property type="match status" value="1"/>
</dbReference>
<dbReference type="InterPro" id="IPR036188">
    <property type="entry name" value="FAD/NAD-bd_sf"/>
</dbReference>
<dbReference type="EMBL" id="MIJD01000243">
    <property type="protein sequence ID" value="OPE50884.1"/>
    <property type="molecule type" value="Genomic_DNA"/>
</dbReference>
<dbReference type="STRING" id="1801.BRW64_25260"/>
<evidence type="ECO:0000313" key="4">
    <source>
        <dbReference type="Proteomes" id="UP000191039"/>
    </source>
</evidence>
<sequence>MELLGERAVVLGASIGGLLAARVLADHYHDVTIVERDVLTDLPTARRGVPQGRHGHVLLARSSQILAELFPGFADELAADGVPSSTGSQMSRIRLSLNGHLMVHSADGETTDDSTLYFASRPLLERNILRRVQALPNVTLVDGHDVTELTATPDGDHVTGVRIADQVHATRHTIPADLVVDATGRGSRTPVFLDKLGYSRPSEDELVVKLAYASQLLHIPDGTLPENLFAYFPAPGRPRTWTLVRYEHDTWMMTLGSMVGRPAPANRPEMLAWGEGFVDERALSAARAATPLSDVEHYRVPSNRWRRYDKMKRFPQGLLVFGDAICSFNPIYGQGMTMAAIEATLLSECLRRGDQALPQRFFRAAAAKLRVAWQTAVGSDLTLPEVAGPRPLPMRLSNAYLDWVMTAAETDSPTAVQLLRVTGMLDSPLRLLRPAFVGRVARVNGLGRGPRSEGNRGPRPIPSQPSLGKPRATRI</sequence>
<dbReference type="Proteomes" id="UP000191039">
    <property type="component" value="Unassembled WGS sequence"/>
</dbReference>
<dbReference type="InterPro" id="IPR002938">
    <property type="entry name" value="FAD-bd"/>
</dbReference>
<evidence type="ECO:0000256" key="1">
    <source>
        <dbReference type="SAM" id="MobiDB-lite"/>
    </source>
</evidence>
<evidence type="ECO:0000259" key="2">
    <source>
        <dbReference type="Pfam" id="PF01494"/>
    </source>
</evidence>
<reference evidence="3 4" key="1">
    <citation type="submission" date="2016-09" db="EMBL/GenBank/DDBJ databases">
        <title>genome sequences of unsequenced Mycobacteria.</title>
        <authorList>
            <person name="Greninger A.L."/>
            <person name="Jerome K.R."/>
            <person name="Mcnair B."/>
            <person name="Wallis C."/>
            <person name="Fang F."/>
        </authorList>
    </citation>
    <scope>NUCLEOTIDE SEQUENCE [LARGE SCALE GENOMIC DNA]</scope>
    <source>
        <strain evidence="3 4">BM1</strain>
    </source>
</reference>
<accession>A0A1Q4H5I5</accession>
<feature type="domain" description="FAD-binding" evidence="2">
    <location>
        <begin position="9"/>
        <end position="350"/>
    </location>
</feature>
<gene>
    <name evidence="3" type="ORF">BV510_20295</name>
</gene>
<dbReference type="AlphaFoldDB" id="A0A1Q4H5I5"/>
<organism evidence="3 4">
    <name type="scientific">Mycolicibacterium diernhoferi</name>
    <dbReference type="NCBI Taxonomy" id="1801"/>
    <lineage>
        <taxon>Bacteria</taxon>
        <taxon>Bacillati</taxon>
        <taxon>Actinomycetota</taxon>
        <taxon>Actinomycetes</taxon>
        <taxon>Mycobacteriales</taxon>
        <taxon>Mycobacteriaceae</taxon>
        <taxon>Mycolicibacterium</taxon>
    </lineage>
</organism>
<dbReference type="RefSeq" id="WP_073859213.1">
    <property type="nucleotide sequence ID" value="NZ_BAAATC010000014.1"/>
</dbReference>
<dbReference type="PANTHER" id="PTHR43422:SF3">
    <property type="entry name" value="THIAMINE THIAZOLE SYNTHASE"/>
    <property type="match status" value="1"/>
</dbReference>